<sequence length="159" mass="17964">MQLFIDKTRESTSDAWIILIRLSVGLVFFPEGMQKLMFPDALGAGRFAKIGIPYPDIMGPCVGWVELICGLMILLGFATRRAALPLIVVMIVAIISTKIPILLGHDWWIFHVRELKSYGFWSMLHESRTDWAMLMGCLFLLLAGGGRWSLDRLPPRTKT</sequence>
<gene>
    <name evidence="8" type="ORF">NP590_02445</name>
</gene>
<keyword evidence="9" id="KW-1185">Reference proteome</keyword>
<name>A0ABT1TBX4_9GAMM</name>
<comment type="similarity">
    <text evidence="2">Belongs to the DoxX family.</text>
</comment>
<keyword evidence="6 7" id="KW-0472">Membrane</keyword>
<evidence type="ECO:0000256" key="4">
    <source>
        <dbReference type="ARBA" id="ARBA00022692"/>
    </source>
</evidence>
<feature type="transmembrane region" description="Helical" evidence="7">
    <location>
        <begin position="12"/>
        <end position="29"/>
    </location>
</feature>
<comment type="subcellular location">
    <subcellularLocation>
        <location evidence="1">Cell membrane</location>
        <topology evidence="1">Multi-pass membrane protein</topology>
    </subcellularLocation>
</comment>
<keyword evidence="4 7" id="KW-0812">Transmembrane</keyword>
<dbReference type="InterPro" id="IPR051907">
    <property type="entry name" value="DoxX-like_oxidoreductase"/>
</dbReference>
<proteinExistence type="inferred from homology"/>
<keyword evidence="5 7" id="KW-1133">Transmembrane helix</keyword>
<reference evidence="8 9" key="1">
    <citation type="submission" date="2022-07" db="EMBL/GenBank/DDBJ databases">
        <title>Methylomonas rivi sp. nov., Methylomonas rosea sp. nov., Methylomonas aureus sp. nov. and Methylomonas subterranea sp. nov., four novel methanotrophs isolated from a freshwater creek and the deep terrestrial subsurface.</title>
        <authorList>
            <person name="Abin C."/>
            <person name="Sankaranarayanan K."/>
            <person name="Garner C."/>
            <person name="Sindelar R."/>
            <person name="Kotary K."/>
            <person name="Garner R."/>
            <person name="Barclay S."/>
            <person name="Lawson P."/>
            <person name="Krumholz L."/>
        </authorList>
    </citation>
    <scope>NUCLEOTIDE SEQUENCE [LARGE SCALE GENOMIC DNA]</scope>
    <source>
        <strain evidence="8 9">SURF-2</strain>
    </source>
</reference>
<evidence type="ECO:0000256" key="3">
    <source>
        <dbReference type="ARBA" id="ARBA00022475"/>
    </source>
</evidence>
<evidence type="ECO:0000256" key="2">
    <source>
        <dbReference type="ARBA" id="ARBA00006679"/>
    </source>
</evidence>
<evidence type="ECO:0000256" key="1">
    <source>
        <dbReference type="ARBA" id="ARBA00004651"/>
    </source>
</evidence>
<keyword evidence="3" id="KW-1003">Cell membrane</keyword>
<evidence type="ECO:0000256" key="7">
    <source>
        <dbReference type="SAM" id="Phobius"/>
    </source>
</evidence>
<evidence type="ECO:0000313" key="8">
    <source>
        <dbReference type="EMBL" id="MCQ8102953.1"/>
    </source>
</evidence>
<dbReference type="EMBL" id="JANIBJ010000003">
    <property type="protein sequence ID" value="MCQ8102953.1"/>
    <property type="molecule type" value="Genomic_DNA"/>
</dbReference>
<dbReference type="PANTHER" id="PTHR33452:SF1">
    <property type="entry name" value="INNER MEMBRANE PROTEIN YPHA-RELATED"/>
    <property type="match status" value="1"/>
</dbReference>
<dbReference type="Proteomes" id="UP001524499">
    <property type="component" value="Unassembled WGS sequence"/>
</dbReference>
<dbReference type="Pfam" id="PF07681">
    <property type="entry name" value="DoxX"/>
    <property type="match status" value="1"/>
</dbReference>
<dbReference type="RefSeq" id="WP_256600593.1">
    <property type="nucleotide sequence ID" value="NZ_JANIBJ010000003.1"/>
</dbReference>
<protein>
    <submittedName>
        <fullName evidence="8">DoxX family protein</fullName>
    </submittedName>
</protein>
<dbReference type="PANTHER" id="PTHR33452">
    <property type="entry name" value="OXIDOREDUCTASE CATD-RELATED"/>
    <property type="match status" value="1"/>
</dbReference>
<organism evidence="8 9">
    <name type="scientific">Methylomonas subterranea</name>
    <dbReference type="NCBI Taxonomy" id="2952225"/>
    <lineage>
        <taxon>Bacteria</taxon>
        <taxon>Pseudomonadati</taxon>
        <taxon>Pseudomonadota</taxon>
        <taxon>Gammaproteobacteria</taxon>
        <taxon>Methylococcales</taxon>
        <taxon>Methylococcaceae</taxon>
        <taxon>Methylomonas</taxon>
    </lineage>
</organism>
<feature type="transmembrane region" description="Helical" evidence="7">
    <location>
        <begin position="131"/>
        <end position="150"/>
    </location>
</feature>
<evidence type="ECO:0000313" key="9">
    <source>
        <dbReference type="Proteomes" id="UP001524499"/>
    </source>
</evidence>
<feature type="transmembrane region" description="Helical" evidence="7">
    <location>
        <begin position="57"/>
        <end position="77"/>
    </location>
</feature>
<dbReference type="InterPro" id="IPR032808">
    <property type="entry name" value="DoxX"/>
</dbReference>
<accession>A0ABT1TBX4</accession>
<evidence type="ECO:0000256" key="6">
    <source>
        <dbReference type="ARBA" id="ARBA00023136"/>
    </source>
</evidence>
<comment type="caution">
    <text evidence="8">The sequence shown here is derived from an EMBL/GenBank/DDBJ whole genome shotgun (WGS) entry which is preliminary data.</text>
</comment>
<feature type="transmembrane region" description="Helical" evidence="7">
    <location>
        <begin position="84"/>
        <end position="103"/>
    </location>
</feature>
<evidence type="ECO:0000256" key="5">
    <source>
        <dbReference type="ARBA" id="ARBA00022989"/>
    </source>
</evidence>